<comment type="caution">
    <text evidence="11">The sequence shown here is derived from an EMBL/GenBank/DDBJ whole genome shotgun (WGS) entry which is preliminary data.</text>
</comment>
<dbReference type="InterPro" id="IPR004358">
    <property type="entry name" value="Sig_transdc_His_kin-like_C"/>
</dbReference>
<feature type="domain" description="Histidine kinase" evidence="10">
    <location>
        <begin position="455"/>
        <end position="673"/>
    </location>
</feature>
<evidence type="ECO:0000313" key="11">
    <source>
        <dbReference type="EMBL" id="GET37254.1"/>
    </source>
</evidence>
<dbReference type="PRINTS" id="PR00344">
    <property type="entry name" value="BCTRLSENSOR"/>
</dbReference>
<dbReference type="Pfam" id="PF01590">
    <property type="entry name" value="GAF"/>
    <property type="match status" value="1"/>
</dbReference>
<keyword evidence="4" id="KW-0597">Phosphoprotein</keyword>
<keyword evidence="12" id="KW-1185">Reference proteome</keyword>
<dbReference type="SMART" id="SM00388">
    <property type="entry name" value="HisKA"/>
    <property type="match status" value="1"/>
</dbReference>
<evidence type="ECO:0000256" key="5">
    <source>
        <dbReference type="ARBA" id="ARBA00022679"/>
    </source>
</evidence>
<evidence type="ECO:0000256" key="2">
    <source>
        <dbReference type="ARBA" id="ARBA00006402"/>
    </source>
</evidence>
<dbReference type="InterPro" id="IPR013515">
    <property type="entry name" value="Phytochrome_cen-reg"/>
</dbReference>
<dbReference type="SMART" id="SM00065">
    <property type="entry name" value="GAF"/>
    <property type="match status" value="2"/>
</dbReference>
<dbReference type="PROSITE" id="PS50109">
    <property type="entry name" value="HIS_KIN"/>
    <property type="match status" value="1"/>
</dbReference>
<proteinExistence type="inferred from homology"/>
<keyword evidence="6 11" id="KW-0418">Kinase</keyword>
<dbReference type="InterPro" id="IPR005467">
    <property type="entry name" value="His_kinase_dom"/>
</dbReference>
<evidence type="ECO:0000256" key="8">
    <source>
        <dbReference type="ARBA" id="ARBA00074306"/>
    </source>
</evidence>
<dbReference type="Pfam" id="PF00512">
    <property type="entry name" value="HisKA"/>
    <property type="match status" value="1"/>
</dbReference>
<dbReference type="InterPro" id="IPR003594">
    <property type="entry name" value="HATPase_dom"/>
</dbReference>
<dbReference type="Pfam" id="PF00360">
    <property type="entry name" value="PHY"/>
    <property type="match status" value="1"/>
</dbReference>
<dbReference type="CDD" id="cd16922">
    <property type="entry name" value="HATPase_EvgS-ArcB-TorS-like"/>
    <property type="match status" value="1"/>
</dbReference>
<dbReference type="RefSeq" id="WP_226578416.1">
    <property type="nucleotide sequence ID" value="NZ_BLAY01000025.1"/>
</dbReference>
<evidence type="ECO:0000259" key="9">
    <source>
        <dbReference type="PROSITE" id="PS50046"/>
    </source>
</evidence>
<dbReference type="FunFam" id="1.10.287.130:FF:000001">
    <property type="entry name" value="Two-component sensor histidine kinase"/>
    <property type="match status" value="1"/>
</dbReference>
<dbReference type="InterPro" id="IPR003661">
    <property type="entry name" value="HisK_dim/P_dom"/>
</dbReference>
<dbReference type="Gene3D" id="3.30.565.10">
    <property type="entry name" value="Histidine kinase-like ATPase, C-terminal domain"/>
    <property type="match status" value="1"/>
</dbReference>
<dbReference type="PANTHER" id="PTHR43047:SF72">
    <property type="entry name" value="OSMOSENSING HISTIDINE PROTEIN KINASE SLN1"/>
    <property type="match status" value="1"/>
</dbReference>
<feature type="domain" description="Phytochrome chromophore attachment site" evidence="9">
    <location>
        <begin position="32"/>
        <end position="200"/>
    </location>
</feature>
<dbReference type="FunFam" id="3.30.565.10:FF:000010">
    <property type="entry name" value="Sensor histidine kinase RcsC"/>
    <property type="match status" value="1"/>
</dbReference>
<name>A0AAV3WG74_9CYAN</name>
<dbReference type="SUPFAM" id="SSF55781">
    <property type="entry name" value="GAF domain-like"/>
    <property type="match status" value="2"/>
</dbReference>
<dbReference type="CDD" id="cd00082">
    <property type="entry name" value="HisKA"/>
    <property type="match status" value="1"/>
</dbReference>
<dbReference type="SUPFAM" id="SSF55874">
    <property type="entry name" value="ATPase domain of HSP90 chaperone/DNA topoisomerase II/histidine kinase"/>
    <property type="match status" value="1"/>
</dbReference>
<dbReference type="Gene3D" id="3.30.450.40">
    <property type="match status" value="2"/>
</dbReference>
<dbReference type="GO" id="GO:0009584">
    <property type="term" value="P:detection of visible light"/>
    <property type="evidence" value="ECO:0007669"/>
    <property type="project" value="InterPro"/>
</dbReference>
<evidence type="ECO:0000256" key="3">
    <source>
        <dbReference type="ARBA" id="ARBA00012438"/>
    </source>
</evidence>
<dbReference type="InterPro" id="IPR016132">
    <property type="entry name" value="Phyto_chromo_attachment"/>
</dbReference>
<dbReference type="GO" id="GO:0006355">
    <property type="term" value="P:regulation of DNA-templated transcription"/>
    <property type="evidence" value="ECO:0007669"/>
    <property type="project" value="InterPro"/>
</dbReference>
<dbReference type="Proteomes" id="UP001050975">
    <property type="component" value="Unassembled WGS sequence"/>
</dbReference>
<comment type="similarity">
    <text evidence="2">In the N-terminal section; belongs to the phytochrome family.</text>
</comment>
<dbReference type="InterPro" id="IPR003018">
    <property type="entry name" value="GAF"/>
</dbReference>
<dbReference type="PROSITE" id="PS50046">
    <property type="entry name" value="PHYTOCHROME_2"/>
    <property type="match status" value="1"/>
</dbReference>
<dbReference type="GO" id="GO:0000155">
    <property type="term" value="F:phosphorelay sensor kinase activity"/>
    <property type="evidence" value="ECO:0007669"/>
    <property type="project" value="InterPro"/>
</dbReference>
<dbReference type="GO" id="GO:0009927">
    <property type="term" value="F:histidine phosphotransfer kinase activity"/>
    <property type="evidence" value="ECO:0007669"/>
    <property type="project" value="TreeGrafter"/>
</dbReference>
<reference evidence="11" key="1">
    <citation type="submission" date="2019-10" db="EMBL/GenBank/DDBJ databases">
        <title>Draft genome sequece of Microseira wollei NIES-4236.</title>
        <authorList>
            <person name="Yamaguchi H."/>
            <person name="Suzuki S."/>
            <person name="Kawachi M."/>
        </authorList>
    </citation>
    <scope>NUCLEOTIDE SEQUENCE</scope>
    <source>
        <strain evidence="11">NIES-4236</strain>
    </source>
</reference>
<dbReference type="AlphaFoldDB" id="A0AAV3WG74"/>
<dbReference type="InterPro" id="IPR036097">
    <property type="entry name" value="HisK_dim/P_sf"/>
</dbReference>
<evidence type="ECO:0000313" key="12">
    <source>
        <dbReference type="Proteomes" id="UP001050975"/>
    </source>
</evidence>
<protein>
    <recommendedName>
        <fullName evidence="8">Circadian input-output histidine kinase CikA</fullName>
        <ecNumber evidence="3">2.7.13.3</ecNumber>
    </recommendedName>
</protein>
<dbReference type="SUPFAM" id="SSF47384">
    <property type="entry name" value="Homodimeric domain of signal transducing histidine kinase"/>
    <property type="match status" value="1"/>
</dbReference>
<dbReference type="PANTHER" id="PTHR43047">
    <property type="entry name" value="TWO-COMPONENT HISTIDINE PROTEIN KINASE"/>
    <property type="match status" value="1"/>
</dbReference>
<dbReference type="EC" id="2.7.13.3" evidence="3"/>
<dbReference type="InterPro" id="IPR029016">
    <property type="entry name" value="GAF-like_dom_sf"/>
</dbReference>
<evidence type="ECO:0000256" key="6">
    <source>
        <dbReference type="ARBA" id="ARBA00022777"/>
    </source>
</evidence>
<evidence type="ECO:0000256" key="4">
    <source>
        <dbReference type="ARBA" id="ARBA00022553"/>
    </source>
</evidence>
<dbReference type="GO" id="GO:0005886">
    <property type="term" value="C:plasma membrane"/>
    <property type="evidence" value="ECO:0007669"/>
    <property type="project" value="TreeGrafter"/>
</dbReference>
<dbReference type="Pfam" id="PF02518">
    <property type="entry name" value="HATPase_c"/>
    <property type="match status" value="1"/>
</dbReference>
<gene>
    <name evidence="11" type="ORF">MiSe_20070</name>
</gene>
<dbReference type="Gene3D" id="1.10.287.130">
    <property type="match status" value="1"/>
</dbReference>
<keyword evidence="7" id="KW-0902">Two-component regulatory system</keyword>
<sequence>MSNADISKNPGTTLDYGGLLHRIVNRIRQSLELKEILSATVAETRSFLQTDRVKVYRFHPDGSGQVIAESVYQNRLPSLLDLNFPAGDIPPGSREMLIKAGQRSIVDVAAQQITLSRLEDPITTGDLTIGEVYRQPIADILKRPVDPCHVEYLTAMGVQSSLVVPILYQNNLWGLLASHHSQPQAFSEEALAVVQLVADQLSIAIAQSELLAQTREQVRREAMINQISSLLHSPRNMEEILQLGLERIVRAVQGSGGRLYLMPRESTAPVLYTCGAQTATILNGDQPSLLEETPFWQQLMAGKNQPGQTGNHKGLQVITDLYQEEELKSVTWIFGRTRIRGLLVMPLQYSQESIGCLTIFRDAIDTEINWGGYWEKDERQQLPRKSFQLWREQRKNQPPKWTREDIDLVQSLGIHLAMAMMQNRLYQAQKHNLELNAARAAAEEASRLKSNFIATTSHELRTPLTAVLNFLQLLKEGYYDNEEQLKKYIQLAHQSANNLVNIINDVLDIAKIEAGRMTVDLEPVSLMPLLEEQRNLFGLESQRRGIKLVIECECDRVLADKDKLRQVLINLLSNAFKFTQTGEVRVSSLKRAREAIVEISVTDTGIGITTSEPESLFEPFVQEDSSIKRHYGGTGLGLAICKRLVELMGGQIYLKSPGKNEGTTVTFTLPDVEGELTA</sequence>
<accession>A0AAV3WG74</accession>
<evidence type="ECO:0000259" key="10">
    <source>
        <dbReference type="PROSITE" id="PS50109"/>
    </source>
</evidence>
<comment type="catalytic activity">
    <reaction evidence="1">
        <text>ATP + protein L-histidine = ADP + protein N-phospho-L-histidine.</text>
        <dbReference type="EC" id="2.7.13.3"/>
    </reaction>
</comment>
<dbReference type="SMART" id="SM00387">
    <property type="entry name" value="HATPase_c"/>
    <property type="match status" value="1"/>
</dbReference>
<evidence type="ECO:0000256" key="7">
    <source>
        <dbReference type="ARBA" id="ARBA00023012"/>
    </source>
</evidence>
<keyword evidence="5" id="KW-0808">Transferase</keyword>
<dbReference type="InterPro" id="IPR036890">
    <property type="entry name" value="HATPase_C_sf"/>
</dbReference>
<evidence type="ECO:0000256" key="1">
    <source>
        <dbReference type="ARBA" id="ARBA00000085"/>
    </source>
</evidence>
<organism evidence="11 12">
    <name type="scientific">Microseira wollei NIES-4236</name>
    <dbReference type="NCBI Taxonomy" id="2530354"/>
    <lineage>
        <taxon>Bacteria</taxon>
        <taxon>Bacillati</taxon>
        <taxon>Cyanobacteriota</taxon>
        <taxon>Cyanophyceae</taxon>
        <taxon>Oscillatoriophycideae</taxon>
        <taxon>Aerosakkonematales</taxon>
        <taxon>Aerosakkonemataceae</taxon>
        <taxon>Microseira</taxon>
    </lineage>
</organism>
<dbReference type="EMBL" id="BLAY01000025">
    <property type="protein sequence ID" value="GET37254.1"/>
    <property type="molecule type" value="Genomic_DNA"/>
</dbReference>